<dbReference type="Pfam" id="PF20423">
    <property type="entry name" value="AceK_regulatory"/>
    <property type="match status" value="1"/>
</dbReference>
<dbReference type="GO" id="GO:0008772">
    <property type="term" value="F:[isocitrate dehydrogenase (NADP+)] kinase activity"/>
    <property type="evidence" value="ECO:0007669"/>
    <property type="project" value="UniProtKB-UniRule"/>
</dbReference>
<evidence type="ECO:0000256" key="7">
    <source>
        <dbReference type="ARBA" id="ARBA00022777"/>
    </source>
</evidence>
<dbReference type="PANTHER" id="PTHR39559">
    <property type="match status" value="1"/>
</dbReference>
<evidence type="ECO:0000259" key="12">
    <source>
        <dbReference type="Pfam" id="PF06315"/>
    </source>
</evidence>
<evidence type="ECO:0000259" key="13">
    <source>
        <dbReference type="Pfam" id="PF20423"/>
    </source>
</evidence>
<evidence type="ECO:0000256" key="4">
    <source>
        <dbReference type="ARBA" id="ARBA00022532"/>
    </source>
</evidence>
<feature type="domain" description="Isocitrate dehydrogenase kinase/phosphatase (AceK) kinase" evidence="12">
    <location>
        <begin position="313"/>
        <end position="567"/>
    </location>
</feature>
<protein>
    <recommendedName>
        <fullName evidence="11">Isocitrate dehydrogenase kinase/phosphatase</fullName>
        <shortName evidence="11">IDH kinase/phosphatase</shortName>
        <shortName evidence="11">IDHK/P</shortName>
        <ecNumber evidence="11">2.7.11.5</ecNumber>
        <ecNumber evidence="11">3.1.3.-</ecNumber>
    </recommendedName>
</protein>
<evidence type="ECO:0000256" key="3">
    <source>
        <dbReference type="ARBA" id="ARBA00022527"/>
    </source>
</evidence>
<dbReference type="HAMAP" id="MF_00747">
    <property type="entry name" value="AceK"/>
    <property type="match status" value="1"/>
</dbReference>
<evidence type="ECO:0000256" key="9">
    <source>
        <dbReference type="ARBA" id="ARBA00022840"/>
    </source>
</evidence>
<keyword evidence="10 11" id="KW-0904">Protein phosphatase</keyword>
<keyword evidence="8 11" id="KW-0378">Hydrolase</keyword>
<keyword evidence="15" id="KW-1185">Reference proteome</keyword>
<dbReference type="Pfam" id="PF06315">
    <property type="entry name" value="AceK_kinase"/>
    <property type="match status" value="1"/>
</dbReference>
<evidence type="ECO:0000256" key="8">
    <source>
        <dbReference type="ARBA" id="ARBA00022801"/>
    </source>
</evidence>
<evidence type="ECO:0000256" key="5">
    <source>
        <dbReference type="ARBA" id="ARBA00022679"/>
    </source>
</evidence>
<dbReference type="EMBL" id="QDDL01000008">
    <property type="protein sequence ID" value="PVZ66319.1"/>
    <property type="molecule type" value="Genomic_DNA"/>
</dbReference>
<dbReference type="PIRSF" id="PIRSF000719">
    <property type="entry name" value="AceK"/>
    <property type="match status" value="1"/>
</dbReference>
<dbReference type="GO" id="GO:0005524">
    <property type="term" value="F:ATP binding"/>
    <property type="evidence" value="ECO:0007669"/>
    <property type="project" value="UniProtKB-UniRule"/>
</dbReference>
<comment type="similarity">
    <text evidence="11">Belongs to the AceK family.</text>
</comment>
<dbReference type="GO" id="GO:0006006">
    <property type="term" value="P:glucose metabolic process"/>
    <property type="evidence" value="ECO:0007669"/>
    <property type="project" value="InterPro"/>
</dbReference>
<organism evidence="14 15">
    <name type="scientific">Pelagibaculum spongiae</name>
    <dbReference type="NCBI Taxonomy" id="2080658"/>
    <lineage>
        <taxon>Bacteria</taxon>
        <taxon>Pseudomonadati</taxon>
        <taxon>Pseudomonadota</taxon>
        <taxon>Gammaproteobacteria</taxon>
        <taxon>Oceanospirillales</taxon>
        <taxon>Pelagibaculum</taxon>
    </lineage>
</organism>
<dbReference type="NCBIfam" id="NF002804">
    <property type="entry name" value="PRK02946.1"/>
    <property type="match status" value="1"/>
</dbReference>
<evidence type="ECO:0000256" key="1">
    <source>
        <dbReference type="ARBA" id="ARBA00022435"/>
    </source>
</evidence>
<comment type="caution">
    <text evidence="14">The sequence shown here is derived from an EMBL/GenBank/DDBJ whole genome shotgun (WGS) entry which is preliminary data.</text>
</comment>
<evidence type="ECO:0000256" key="10">
    <source>
        <dbReference type="ARBA" id="ARBA00022912"/>
    </source>
</evidence>
<keyword evidence="5 11" id="KW-0808">Transferase</keyword>
<keyword evidence="4 11" id="KW-0816">Tricarboxylic acid cycle</keyword>
<dbReference type="InterPro" id="IPR046854">
    <property type="entry name" value="AceK_regulatory"/>
</dbReference>
<evidence type="ECO:0000313" key="14">
    <source>
        <dbReference type="EMBL" id="PVZ66319.1"/>
    </source>
</evidence>
<dbReference type="Proteomes" id="UP000244906">
    <property type="component" value="Unassembled WGS sequence"/>
</dbReference>
<evidence type="ECO:0000256" key="2">
    <source>
        <dbReference type="ARBA" id="ARBA00022490"/>
    </source>
</evidence>
<keyword evidence="6 11" id="KW-0547">Nucleotide-binding</keyword>
<evidence type="ECO:0000313" key="15">
    <source>
        <dbReference type="Proteomes" id="UP000244906"/>
    </source>
</evidence>
<comment type="subcellular location">
    <subcellularLocation>
        <location evidence="11">Cytoplasm</location>
    </subcellularLocation>
</comment>
<dbReference type="PANTHER" id="PTHR39559:SF1">
    <property type="entry name" value="ISOCITRATE DEHYDROGENASE KINASE_PHOSPHATASE"/>
    <property type="match status" value="1"/>
</dbReference>
<feature type="domain" description="Isocitrate dehydrogenase kinase/phosphatase (AceK) regulatory" evidence="13">
    <location>
        <begin position="8"/>
        <end position="311"/>
    </location>
</feature>
<dbReference type="GO" id="GO:0016208">
    <property type="term" value="F:AMP binding"/>
    <property type="evidence" value="ECO:0007669"/>
    <property type="project" value="TreeGrafter"/>
</dbReference>
<dbReference type="GO" id="GO:0004721">
    <property type="term" value="F:phosphoprotein phosphatase activity"/>
    <property type="evidence" value="ECO:0007669"/>
    <property type="project" value="UniProtKB-KW"/>
</dbReference>
<feature type="binding site" evidence="11">
    <location>
        <position position="339"/>
    </location>
    <ligand>
        <name>ATP</name>
        <dbReference type="ChEBI" id="CHEBI:30616"/>
    </ligand>
</feature>
<evidence type="ECO:0000256" key="11">
    <source>
        <dbReference type="HAMAP-Rule" id="MF_00747"/>
    </source>
</evidence>
<dbReference type="GO" id="GO:0006099">
    <property type="term" value="P:tricarboxylic acid cycle"/>
    <property type="evidence" value="ECO:0007669"/>
    <property type="project" value="UniProtKB-UniRule"/>
</dbReference>
<dbReference type="GO" id="GO:0006097">
    <property type="term" value="P:glyoxylate cycle"/>
    <property type="evidence" value="ECO:0007669"/>
    <property type="project" value="UniProtKB-UniRule"/>
</dbReference>
<evidence type="ECO:0000256" key="6">
    <source>
        <dbReference type="ARBA" id="ARBA00022741"/>
    </source>
</evidence>
<dbReference type="EC" id="2.7.11.5" evidence="11"/>
<proteinExistence type="inferred from homology"/>
<dbReference type="RefSeq" id="WP_116688239.1">
    <property type="nucleotide sequence ID" value="NZ_CAWNYD010000008.1"/>
</dbReference>
<feature type="active site" evidence="11">
    <location>
        <position position="374"/>
    </location>
</feature>
<dbReference type="InterPro" id="IPR046855">
    <property type="entry name" value="AceK_kinase"/>
</dbReference>
<dbReference type="AlphaFoldDB" id="A0A2V1GYV7"/>
<comment type="function">
    <text evidence="11">Bifunctional enzyme which can phosphorylate or dephosphorylate isocitrate dehydrogenase (IDH) on a specific serine residue. This is a regulatory mechanism which enables bacteria to bypass the Krebs cycle via the glyoxylate shunt in response to the source of carbon. When bacteria are grown on glucose, IDH is fully active and unphosphorylated, but when grown on acetate or ethanol, the activity of IDH declines drastically concomitant with its phosphorylation.</text>
</comment>
<gene>
    <name evidence="11" type="primary">aceK</name>
    <name evidence="14" type="ORF">DC094_16600</name>
</gene>
<keyword evidence="3 11" id="KW-0723">Serine/threonine-protein kinase</keyword>
<dbReference type="InterPro" id="IPR010452">
    <property type="entry name" value="Isocitrate_DH_AceK"/>
</dbReference>
<keyword evidence="2 11" id="KW-0963">Cytoplasm</keyword>
<dbReference type="OrthoDB" id="5287793at2"/>
<name>A0A2V1GYV7_9GAMM</name>
<keyword evidence="7 11" id="KW-0418">Kinase</keyword>
<reference evidence="14 15" key="1">
    <citation type="submission" date="2018-04" db="EMBL/GenBank/DDBJ databases">
        <title>Thalassorhabdus spongiae gen. nov., sp. nov., isolated from a marine sponge in South-West Iceland.</title>
        <authorList>
            <person name="Knobloch S."/>
            <person name="Daussin A."/>
            <person name="Johannsson R."/>
            <person name="Marteinsson V.T."/>
        </authorList>
    </citation>
    <scope>NUCLEOTIDE SEQUENCE [LARGE SCALE GENOMIC DNA]</scope>
    <source>
        <strain evidence="14 15">Hp12</strain>
    </source>
</reference>
<comment type="catalytic activity">
    <reaction evidence="11">
        <text>L-seryl-[isocitrate dehydrogenase] + ATP = O-phospho-L-seryl-[isocitrate dehydrogenase] + ADP + H(+)</text>
        <dbReference type="Rhea" id="RHEA:43540"/>
        <dbReference type="Rhea" id="RHEA-COMP:10605"/>
        <dbReference type="Rhea" id="RHEA-COMP:10606"/>
        <dbReference type="ChEBI" id="CHEBI:15378"/>
        <dbReference type="ChEBI" id="CHEBI:29999"/>
        <dbReference type="ChEBI" id="CHEBI:30616"/>
        <dbReference type="ChEBI" id="CHEBI:83421"/>
        <dbReference type="ChEBI" id="CHEBI:456216"/>
        <dbReference type="EC" id="2.7.11.5"/>
    </reaction>
</comment>
<dbReference type="GO" id="GO:0004674">
    <property type="term" value="F:protein serine/threonine kinase activity"/>
    <property type="evidence" value="ECO:0007669"/>
    <property type="project" value="UniProtKB-KW"/>
</dbReference>
<dbReference type="GO" id="GO:0005737">
    <property type="term" value="C:cytoplasm"/>
    <property type="evidence" value="ECO:0007669"/>
    <property type="project" value="UniProtKB-SubCell"/>
</dbReference>
<sequence>MKNPKKIARVILKGFRRHYRLFQEITATVKDHYKNQNWQEIHQAAANRISYYDSRVKESVIEVKHLLIDQQMDPSLWSQVKQNYREFLSFHPQAELAETFYNSVFCNLFHRGYYNNEFIFVETTLQNRTPVPIDSEYRSYFPVEDPGLGIVETVKRIILDFDFGKKFVDIDRDVEILQQAFFKQAPHTHHQPYQMRFDILKAPFFRNKSAYIVGRVVSLSGIQPFIIPVLHNAKKGLFLDTLLTDPRQLTILFGFARAYFLVKTHAPSALVRFLKELMPKKTIAELYNAIGLHKQGKTEFYRELLLHLTTTTDQFIVAPGVKGMVMEVFTLPSFPYVFKVIKDKFAPSKGFGRDTVLKRYQLVKEHDRVGRMADTLEYKEVVFPKERFSQELIEQFQQTIAGSFSIEGETVVIKHLYIERRMIPLNIYLDNANEEETAEAIDEYGKAIKEMIGVNIFPGDMLLKNFGVTNNRRVVFYDYDEVQYMTEINFRKIPEPRCYEDEMAAEPWYSVAPNDVFPEELGTFVTTLPHVRKLLRTLHPEILEASYWQEIQQQVAKGEYIDAYPYPDQQRFYHLWKKRISEVG</sequence>
<dbReference type="EC" id="3.1.3.-" evidence="11"/>
<keyword evidence="1 11" id="KW-0329">Glyoxylate bypass</keyword>
<feature type="binding site" evidence="11">
    <location>
        <begin position="318"/>
        <end position="324"/>
    </location>
    <ligand>
        <name>ATP</name>
        <dbReference type="ChEBI" id="CHEBI:30616"/>
    </ligand>
</feature>
<keyword evidence="9 11" id="KW-0067">ATP-binding</keyword>
<accession>A0A2V1GYV7</accession>